<feature type="compositionally biased region" description="Polar residues" evidence="1">
    <location>
        <begin position="291"/>
        <end position="300"/>
    </location>
</feature>
<keyword evidence="3" id="KW-1185">Reference proteome</keyword>
<evidence type="ECO:0000256" key="1">
    <source>
        <dbReference type="SAM" id="MobiDB-lite"/>
    </source>
</evidence>
<evidence type="ECO:0000313" key="2">
    <source>
        <dbReference type="EMBL" id="ODV91175.1"/>
    </source>
</evidence>
<feature type="compositionally biased region" description="Polar residues" evidence="1">
    <location>
        <begin position="216"/>
        <end position="234"/>
    </location>
</feature>
<name>A0A1E4THF2_9ASCO</name>
<dbReference type="Proteomes" id="UP000095023">
    <property type="component" value="Unassembled WGS sequence"/>
</dbReference>
<gene>
    <name evidence="2" type="ORF">CANCADRAFT_2892</name>
</gene>
<dbReference type="EMBL" id="KV453842">
    <property type="protein sequence ID" value="ODV91175.1"/>
    <property type="molecule type" value="Genomic_DNA"/>
</dbReference>
<sequence>MLSPNTLSQLEFRTYTRWYSDLARRRGGGHLLVGDVESFIENFGLSPADRKKVLHLTEGTFATIDSGNFFAAMRLMSHVLEGSQPHRSLIYVPAPIPQPKSILAKKKRELGPVPKRVSLSPDIYDIESDTHVRLDYDDETSEPSPDKRAELEAFMRMMAGSLNNNSNNSSTTNTDSETSELNLKYDQAAGSPKDTIATHFEAQYPDLDDISDRSNDSNLDTGNSISLTSPSMSENIFKPVDFNPASNVKQKRTPTPPPPRHRRQPSDSSSSGSAARRPPPPPPSRKHANHIDNNAITSASIPPEMYETEEPTDSEIDSTAALLADLQKLQEQVEQFKVQAPQTM</sequence>
<evidence type="ECO:0000313" key="3">
    <source>
        <dbReference type="Proteomes" id="UP000095023"/>
    </source>
</evidence>
<accession>A0A1E4THF2</accession>
<organism evidence="2 3">
    <name type="scientific">Tortispora caseinolytica NRRL Y-17796</name>
    <dbReference type="NCBI Taxonomy" id="767744"/>
    <lineage>
        <taxon>Eukaryota</taxon>
        <taxon>Fungi</taxon>
        <taxon>Dikarya</taxon>
        <taxon>Ascomycota</taxon>
        <taxon>Saccharomycotina</taxon>
        <taxon>Trigonopsidomycetes</taxon>
        <taxon>Trigonopsidales</taxon>
        <taxon>Trigonopsidaceae</taxon>
        <taxon>Tortispora</taxon>
    </lineage>
</organism>
<dbReference type="AlphaFoldDB" id="A0A1E4THF2"/>
<feature type="compositionally biased region" description="Low complexity" evidence="1">
    <location>
        <begin position="266"/>
        <end position="276"/>
    </location>
</feature>
<feature type="compositionally biased region" description="Acidic residues" evidence="1">
    <location>
        <begin position="306"/>
        <end position="316"/>
    </location>
</feature>
<dbReference type="OrthoDB" id="2553626at2759"/>
<reference evidence="3" key="1">
    <citation type="submission" date="2016-02" db="EMBL/GenBank/DDBJ databases">
        <title>Comparative genomics of biotechnologically important yeasts.</title>
        <authorList>
            <consortium name="DOE Joint Genome Institute"/>
            <person name="Riley R."/>
            <person name="Haridas S."/>
            <person name="Wolfe K.H."/>
            <person name="Lopes M.R."/>
            <person name="Hittinger C.T."/>
            <person name="Goker M."/>
            <person name="Salamov A."/>
            <person name="Wisecaver J."/>
            <person name="Long T.M."/>
            <person name="Aerts A.L."/>
            <person name="Barry K."/>
            <person name="Choi C."/>
            <person name="Clum A."/>
            <person name="Coughlan A.Y."/>
            <person name="Deshpande S."/>
            <person name="Douglass A.P."/>
            <person name="Hanson S.J."/>
            <person name="Klenk H.-P."/>
            <person name="Labutti K."/>
            <person name="Lapidus A."/>
            <person name="Lindquist E."/>
            <person name="Lipzen A."/>
            <person name="Meier-Kolthoff J.P."/>
            <person name="Ohm R.A."/>
            <person name="Otillar R.P."/>
            <person name="Pangilinan J."/>
            <person name="Peng Y."/>
            <person name="Rokas A."/>
            <person name="Rosa C.A."/>
            <person name="Scheuner C."/>
            <person name="Sibirny A.A."/>
            <person name="Slot J.C."/>
            <person name="Stielow J.B."/>
            <person name="Sun H."/>
            <person name="Kurtzman C.P."/>
            <person name="Blackwell M."/>
            <person name="Jeffries T.W."/>
            <person name="Grigoriev I.V."/>
        </authorList>
    </citation>
    <scope>NUCLEOTIDE SEQUENCE [LARGE SCALE GENOMIC DNA]</scope>
    <source>
        <strain evidence="3">NRRL Y-17796</strain>
    </source>
</reference>
<protein>
    <submittedName>
        <fullName evidence="2">Uncharacterized protein</fullName>
    </submittedName>
</protein>
<feature type="region of interest" description="Disordered" evidence="1">
    <location>
        <begin position="204"/>
        <end position="317"/>
    </location>
</feature>
<proteinExistence type="predicted"/>